<evidence type="ECO:0000313" key="3">
    <source>
        <dbReference type="Proteomes" id="UP000239156"/>
    </source>
</evidence>
<protein>
    <submittedName>
        <fullName evidence="2">Uncharacterized protein</fullName>
    </submittedName>
</protein>
<dbReference type="Proteomes" id="UP000239156">
    <property type="component" value="Unassembled WGS sequence"/>
</dbReference>
<comment type="caution">
    <text evidence="2">The sequence shown here is derived from an EMBL/GenBank/DDBJ whole genome shotgun (WGS) entry which is preliminary data.</text>
</comment>
<feature type="region of interest" description="Disordered" evidence="1">
    <location>
        <begin position="14"/>
        <end position="34"/>
    </location>
</feature>
<organism evidence="2 3">
    <name type="scientific">Puccinia striiformis</name>
    <dbReference type="NCBI Taxonomy" id="27350"/>
    <lineage>
        <taxon>Eukaryota</taxon>
        <taxon>Fungi</taxon>
        <taxon>Dikarya</taxon>
        <taxon>Basidiomycota</taxon>
        <taxon>Pucciniomycotina</taxon>
        <taxon>Pucciniomycetes</taxon>
        <taxon>Pucciniales</taxon>
        <taxon>Pucciniaceae</taxon>
        <taxon>Puccinia</taxon>
    </lineage>
</organism>
<gene>
    <name evidence="2" type="ORF">PSTT_14197</name>
</gene>
<dbReference type="EMBL" id="PKSL01000216">
    <property type="protein sequence ID" value="POV98791.1"/>
    <property type="molecule type" value="Genomic_DNA"/>
</dbReference>
<proteinExistence type="predicted"/>
<dbReference type="AlphaFoldDB" id="A0A2S4UNI2"/>
<evidence type="ECO:0000256" key="1">
    <source>
        <dbReference type="SAM" id="MobiDB-lite"/>
    </source>
</evidence>
<sequence>MTYPLKLKLSKLSNPKLSVRPLKPPRRSRRTCSAQCDASNIEGARPFDQLTLSDIDKAEPRIAKTVETMVKKGKWTVEGYSEKFGNLSVM</sequence>
<dbReference type="VEuPathDB" id="FungiDB:PSHT_11712"/>
<keyword evidence="3" id="KW-1185">Reference proteome</keyword>
<accession>A0A2S4UNI2</accession>
<dbReference type="VEuPathDB" id="FungiDB:PSTT_14197"/>
<name>A0A2S4UNI2_9BASI</name>
<reference evidence="2" key="1">
    <citation type="submission" date="2017-12" db="EMBL/GenBank/DDBJ databases">
        <title>Gene loss provides genomic basis for host adaptation in cereal stripe rust fungi.</title>
        <authorList>
            <person name="Xia C."/>
        </authorList>
    </citation>
    <scope>NUCLEOTIDE SEQUENCE [LARGE SCALE GENOMIC DNA]</scope>
    <source>
        <strain evidence="2">93-210</strain>
    </source>
</reference>
<evidence type="ECO:0000313" key="2">
    <source>
        <dbReference type="EMBL" id="POV98791.1"/>
    </source>
</evidence>